<dbReference type="GO" id="GO:0032259">
    <property type="term" value="P:methylation"/>
    <property type="evidence" value="ECO:0007669"/>
    <property type="project" value="UniProtKB-KW"/>
</dbReference>
<dbReference type="InterPro" id="IPR036388">
    <property type="entry name" value="WH-like_DNA-bd_sf"/>
</dbReference>
<dbReference type="SUPFAM" id="SSF46785">
    <property type="entry name" value="Winged helix' DNA-binding domain"/>
    <property type="match status" value="1"/>
</dbReference>
<evidence type="ECO:0000313" key="6">
    <source>
        <dbReference type="Proteomes" id="UP000631114"/>
    </source>
</evidence>
<accession>A0A835I222</accession>
<keyword evidence="1" id="KW-0489">Methyltransferase</keyword>
<comment type="caution">
    <text evidence="5">The sequence shown here is derived from an EMBL/GenBank/DDBJ whole genome shotgun (WGS) entry which is preliminary data.</text>
</comment>
<feature type="domain" description="O-methyltransferase dimerisation" evidence="4">
    <location>
        <begin position="44"/>
        <end position="92"/>
    </location>
</feature>
<dbReference type="FunFam" id="1.10.10.10:FF:000357">
    <property type="entry name" value="Caffeic acid 3-O-methyltransferase"/>
    <property type="match status" value="1"/>
</dbReference>
<keyword evidence="6" id="KW-1185">Reference proteome</keyword>
<dbReference type="Gene3D" id="1.10.10.10">
    <property type="entry name" value="Winged helix-like DNA-binding domain superfamily/Winged helix DNA-binding domain"/>
    <property type="match status" value="1"/>
</dbReference>
<evidence type="ECO:0000256" key="3">
    <source>
        <dbReference type="ARBA" id="ARBA00022691"/>
    </source>
</evidence>
<dbReference type="AlphaFoldDB" id="A0A835I222"/>
<evidence type="ECO:0000259" key="4">
    <source>
        <dbReference type="Pfam" id="PF08100"/>
    </source>
</evidence>
<gene>
    <name evidence="5" type="ORF">IFM89_018841</name>
</gene>
<dbReference type="OrthoDB" id="910057at2759"/>
<sequence length="105" mass="11435">MTQLPVTIFLNQFSDLPSRKMSSTQNQINVTEEEEEEEACLRAMQLASASVLPMVLKTAIELDVFEIIAKVGHGAYITPSDIASQLSTNNAHAAVIAWPYPALAC</sequence>
<dbReference type="GO" id="GO:0008168">
    <property type="term" value="F:methyltransferase activity"/>
    <property type="evidence" value="ECO:0007669"/>
    <property type="project" value="UniProtKB-KW"/>
</dbReference>
<dbReference type="GO" id="GO:0046983">
    <property type="term" value="F:protein dimerization activity"/>
    <property type="evidence" value="ECO:0007669"/>
    <property type="project" value="InterPro"/>
</dbReference>
<evidence type="ECO:0000256" key="1">
    <source>
        <dbReference type="ARBA" id="ARBA00022603"/>
    </source>
</evidence>
<evidence type="ECO:0000256" key="2">
    <source>
        <dbReference type="ARBA" id="ARBA00022679"/>
    </source>
</evidence>
<protein>
    <recommendedName>
        <fullName evidence="4">O-methyltransferase dimerisation domain-containing protein</fullName>
    </recommendedName>
</protein>
<dbReference type="Pfam" id="PF08100">
    <property type="entry name" value="Dimerisation"/>
    <property type="match status" value="1"/>
</dbReference>
<evidence type="ECO:0000313" key="5">
    <source>
        <dbReference type="EMBL" id="KAF9609856.1"/>
    </source>
</evidence>
<dbReference type="InterPro" id="IPR012967">
    <property type="entry name" value="COMT_dimerisation"/>
</dbReference>
<proteinExistence type="predicted"/>
<keyword evidence="3" id="KW-0949">S-adenosyl-L-methionine</keyword>
<dbReference type="EMBL" id="JADFTS010000004">
    <property type="protein sequence ID" value="KAF9609856.1"/>
    <property type="molecule type" value="Genomic_DNA"/>
</dbReference>
<dbReference type="InterPro" id="IPR036390">
    <property type="entry name" value="WH_DNA-bd_sf"/>
</dbReference>
<name>A0A835I222_9MAGN</name>
<organism evidence="5 6">
    <name type="scientific">Coptis chinensis</name>
    <dbReference type="NCBI Taxonomy" id="261450"/>
    <lineage>
        <taxon>Eukaryota</taxon>
        <taxon>Viridiplantae</taxon>
        <taxon>Streptophyta</taxon>
        <taxon>Embryophyta</taxon>
        <taxon>Tracheophyta</taxon>
        <taxon>Spermatophyta</taxon>
        <taxon>Magnoliopsida</taxon>
        <taxon>Ranunculales</taxon>
        <taxon>Ranunculaceae</taxon>
        <taxon>Coptidoideae</taxon>
        <taxon>Coptis</taxon>
    </lineage>
</organism>
<reference evidence="5 6" key="1">
    <citation type="submission" date="2020-10" db="EMBL/GenBank/DDBJ databases">
        <title>The Coptis chinensis genome and diversification of protoberbering-type alkaloids.</title>
        <authorList>
            <person name="Wang B."/>
            <person name="Shu S."/>
            <person name="Song C."/>
            <person name="Liu Y."/>
        </authorList>
    </citation>
    <scope>NUCLEOTIDE SEQUENCE [LARGE SCALE GENOMIC DNA]</scope>
    <source>
        <strain evidence="5">HL-2020</strain>
        <tissue evidence="5">Leaf</tissue>
    </source>
</reference>
<dbReference type="Proteomes" id="UP000631114">
    <property type="component" value="Unassembled WGS sequence"/>
</dbReference>
<keyword evidence="2" id="KW-0808">Transferase</keyword>